<dbReference type="EMBL" id="WTYZ01000001">
    <property type="protein sequence ID" value="MXO82356.1"/>
    <property type="molecule type" value="Genomic_DNA"/>
</dbReference>
<evidence type="ECO:0000259" key="1">
    <source>
        <dbReference type="Pfam" id="PF17935"/>
    </source>
</evidence>
<dbReference type="RefSeq" id="WP_160612767.1">
    <property type="nucleotide sequence ID" value="NZ_JAUFQM010000001.1"/>
</dbReference>
<protein>
    <recommendedName>
        <fullName evidence="1">Tetracyclin repressor-like C-terminal domain-containing protein</fullName>
    </recommendedName>
</protein>
<dbReference type="Pfam" id="PF17935">
    <property type="entry name" value="TetR_C_27"/>
    <property type="match status" value="1"/>
</dbReference>
<dbReference type="AlphaFoldDB" id="A0A844Z508"/>
<reference evidence="2 3" key="1">
    <citation type="submission" date="2019-12" db="EMBL/GenBank/DDBJ databases">
        <title>Genomic-based taxomic classification of the family Erythrobacteraceae.</title>
        <authorList>
            <person name="Xu L."/>
        </authorList>
    </citation>
    <scope>NUCLEOTIDE SEQUENCE [LARGE SCALE GENOMIC DNA]</scope>
    <source>
        <strain evidence="2 3">KCTC 42006</strain>
    </source>
</reference>
<name>A0A844Z508_9SPHN</name>
<evidence type="ECO:0000313" key="3">
    <source>
        <dbReference type="Proteomes" id="UP000460290"/>
    </source>
</evidence>
<evidence type="ECO:0000313" key="2">
    <source>
        <dbReference type="EMBL" id="MXO82356.1"/>
    </source>
</evidence>
<organism evidence="2 3">
    <name type="scientific">Pontixanthobacter aestiaquae</name>
    <dbReference type="NCBI Taxonomy" id="1509367"/>
    <lineage>
        <taxon>Bacteria</taxon>
        <taxon>Pseudomonadati</taxon>
        <taxon>Pseudomonadota</taxon>
        <taxon>Alphaproteobacteria</taxon>
        <taxon>Sphingomonadales</taxon>
        <taxon>Erythrobacteraceae</taxon>
        <taxon>Pontixanthobacter</taxon>
    </lineage>
</organism>
<proteinExistence type="predicted"/>
<dbReference type="InterPro" id="IPR009057">
    <property type="entry name" value="Homeodomain-like_sf"/>
</dbReference>
<dbReference type="InterPro" id="IPR041478">
    <property type="entry name" value="TetR_C_27"/>
</dbReference>
<feature type="domain" description="Tetracyclin repressor-like C-terminal" evidence="1">
    <location>
        <begin position="83"/>
        <end position="184"/>
    </location>
</feature>
<sequence length="208" mass="23639">MTQNDLQSERKRLVQMAMQLIDRRGAEVGKTTLASEAQMSRSRIDAVFPEESDLFDAILEDWYAPDIAIMEEVLDSDLPIQRKFFEFFARRFARERDRFRKDPASFALYVELGTARMEQVRGYIDLADHYMSILVAQAQAEGFFADLKIDKAMSLINQMVICYTSPQVMMMLDERLTEEKLGAIIDTLFAGLSGKESSARGVAGLKLA</sequence>
<keyword evidence="3" id="KW-1185">Reference proteome</keyword>
<comment type="caution">
    <text evidence="2">The sequence shown here is derived from an EMBL/GenBank/DDBJ whole genome shotgun (WGS) entry which is preliminary data.</text>
</comment>
<dbReference type="Gene3D" id="1.10.357.10">
    <property type="entry name" value="Tetracycline Repressor, domain 2"/>
    <property type="match status" value="1"/>
</dbReference>
<gene>
    <name evidence="2" type="ORF">GRI35_03065</name>
</gene>
<accession>A0A844Z508</accession>
<dbReference type="Proteomes" id="UP000460290">
    <property type="component" value="Unassembled WGS sequence"/>
</dbReference>
<dbReference type="SUPFAM" id="SSF46689">
    <property type="entry name" value="Homeodomain-like"/>
    <property type="match status" value="1"/>
</dbReference>
<dbReference type="OrthoDB" id="7408114at2"/>